<dbReference type="OrthoDB" id="5420368at2759"/>
<feature type="compositionally biased region" description="Polar residues" evidence="1">
    <location>
        <begin position="91"/>
        <end position="133"/>
    </location>
</feature>
<sequence>MPVKWNDSEKLTLLRTAILCSPNFKLDAKMVAEMWPGVDEDDKPSARSIARNYSSIMNHAKDLEAIRQAKEAQAKNSEDEKDGAETKTGDDATTLSPEASTIKTPALKSSITTPLPTHGSMSNRSAAVKSSTGSKRKRAIKRPSSDEDEASLSETTSGDEAEVVSPTQIARKRLPVRMTRRTTMTRIDDEYGGTEEEMDTGAKHLETEGSDGEYDLAKERKEKTERKAKLARRARK</sequence>
<dbReference type="EMBL" id="AMGX01000010">
    <property type="protein sequence ID" value="EXJ69681.1"/>
    <property type="molecule type" value="Genomic_DNA"/>
</dbReference>
<feature type="compositionally biased region" description="Basic residues" evidence="1">
    <location>
        <begin position="170"/>
        <end position="180"/>
    </location>
</feature>
<dbReference type="Proteomes" id="UP000019471">
    <property type="component" value="Unassembled WGS sequence"/>
</dbReference>
<feature type="compositionally biased region" description="Basic and acidic residues" evidence="1">
    <location>
        <begin position="66"/>
        <end position="90"/>
    </location>
</feature>
<name>W9WYD9_9EURO</name>
<protein>
    <submittedName>
        <fullName evidence="2">Uncharacterized protein</fullName>
    </submittedName>
</protein>
<gene>
    <name evidence="2" type="ORF">A1O5_06752</name>
</gene>
<feature type="compositionally biased region" description="Acidic residues" evidence="1">
    <location>
        <begin position="146"/>
        <end position="162"/>
    </location>
</feature>
<dbReference type="GeneID" id="19191460"/>
<feature type="compositionally biased region" description="Basic and acidic residues" evidence="1">
    <location>
        <begin position="215"/>
        <end position="228"/>
    </location>
</feature>
<evidence type="ECO:0000256" key="1">
    <source>
        <dbReference type="SAM" id="MobiDB-lite"/>
    </source>
</evidence>
<evidence type="ECO:0000313" key="3">
    <source>
        <dbReference type="Proteomes" id="UP000019471"/>
    </source>
</evidence>
<dbReference type="AlphaFoldDB" id="W9WYD9"/>
<accession>W9WYD9</accession>
<reference evidence="2 3" key="1">
    <citation type="submission" date="2013-03" db="EMBL/GenBank/DDBJ databases">
        <title>The Genome Sequence of Cladophialophora psammophila CBS 110553.</title>
        <authorList>
            <consortium name="The Broad Institute Genomics Platform"/>
            <person name="Cuomo C."/>
            <person name="de Hoog S."/>
            <person name="Gorbushina A."/>
            <person name="Walker B."/>
            <person name="Young S.K."/>
            <person name="Zeng Q."/>
            <person name="Gargeya S."/>
            <person name="Fitzgerald M."/>
            <person name="Haas B."/>
            <person name="Abouelleil A."/>
            <person name="Allen A.W."/>
            <person name="Alvarado L."/>
            <person name="Arachchi H.M."/>
            <person name="Berlin A.M."/>
            <person name="Chapman S.B."/>
            <person name="Gainer-Dewar J."/>
            <person name="Goldberg J."/>
            <person name="Griggs A."/>
            <person name="Gujja S."/>
            <person name="Hansen M."/>
            <person name="Howarth C."/>
            <person name="Imamovic A."/>
            <person name="Ireland A."/>
            <person name="Larimer J."/>
            <person name="McCowan C."/>
            <person name="Murphy C."/>
            <person name="Pearson M."/>
            <person name="Poon T.W."/>
            <person name="Priest M."/>
            <person name="Roberts A."/>
            <person name="Saif S."/>
            <person name="Shea T."/>
            <person name="Sisk P."/>
            <person name="Sykes S."/>
            <person name="Wortman J."/>
            <person name="Nusbaum C."/>
            <person name="Birren B."/>
        </authorList>
    </citation>
    <scope>NUCLEOTIDE SEQUENCE [LARGE SCALE GENOMIC DNA]</scope>
    <source>
        <strain evidence="2 3">CBS 110553</strain>
    </source>
</reference>
<dbReference type="RefSeq" id="XP_007745533.1">
    <property type="nucleotide sequence ID" value="XM_007747343.1"/>
</dbReference>
<dbReference type="HOGENOM" id="CLU_085104_0_0_1"/>
<feature type="region of interest" description="Disordered" evidence="1">
    <location>
        <begin position="66"/>
        <end position="236"/>
    </location>
</feature>
<feature type="compositionally biased region" description="Acidic residues" evidence="1">
    <location>
        <begin position="190"/>
        <end position="199"/>
    </location>
</feature>
<organism evidence="2 3">
    <name type="scientific">Cladophialophora psammophila CBS 110553</name>
    <dbReference type="NCBI Taxonomy" id="1182543"/>
    <lineage>
        <taxon>Eukaryota</taxon>
        <taxon>Fungi</taxon>
        <taxon>Dikarya</taxon>
        <taxon>Ascomycota</taxon>
        <taxon>Pezizomycotina</taxon>
        <taxon>Eurotiomycetes</taxon>
        <taxon>Chaetothyriomycetidae</taxon>
        <taxon>Chaetothyriales</taxon>
        <taxon>Herpotrichiellaceae</taxon>
        <taxon>Cladophialophora</taxon>
    </lineage>
</organism>
<keyword evidence="3" id="KW-1185">Reference proteome</keyword>
<comment type="caution">
    <text evidence="2">The sequence shown here is derived from an EMBL/GenBank/DDBJ whole genome shotgun (WGS) entry which is preliminary data.</text>
</comment>
<proteinExistence type="predicted"/>
<evidence type="ECO:0000313" key="2">
    <source>
        <dbReference type="EMBL" id="EXJ69681.1"/>
    </source>
</evidence>